<dbReference type="PANTHER" id="PTHR34812:SF3">
    <property type="entry name" value="PHOTOSYSTEM II REACTION CENTER PROTEIN J"/>
    <property type="match status" value="1"/>
</dbReference>
<dbReference type="Pfam" id="PF01788">
    <property type="entry name" value="PsbJ"/>
    <property type="match status" value="1"/>
</dbReference>
<feature type="compositionally biased region" description="Low complexity" evidence="1">
    <location>
        <begin position="162"/>
        <end position="176"/>
    </location>
</feature>
<feature type="region of interest" description="Disordered" evidence="1">
    <location>
        <begin position="144"/>
        <end position="176"/>
    </location>
</feature>
<dbReference type="AlphaFoldDB" id="A0A2P5WZD8"/>
<evidence type="ECO:0000256" key="1">
    <source>
        <dbReference type="SAM" id="MobiDB-lite"/>
    </source>
</evidence>
<evidence type="ECO:0000256" key="2">
    <source>
        <dbReference type="SAM" id="Phobius"/>
    </source>
</evidence>
<gene>
    <name evidence="3" type="ORF">GOBAR_AA24222</name>
</gene>
<keyword evidence="2" id="KW-0812">Transmembrane</keyword>
<protein>
    <submittedName>
        <fullName evidence="3">Uncharacterized protein</fullName>
    </submittedName>
</protein>
<reference evidence="3 4" key="1">
    <citation type="submission" date="2015-01" db="EMBL/GenBank/DDBJ databases">
        <title>Genome of allotetraploid Gossypium barbadense reveals genomic plasticity and fiber elongation in cotton evolution.</title>
        <authorList>
            <person name="Chen X."/>
            <person name="Liu X."/>
            <person name="Zhao B."/>
            <person name="Zheng H."/>
            <person name="Hu Y."/>
            <person name="Lu G."/>
            <person name="Yang C."/>
            <person name="Chen J."/>
            <person name="Shan C."/>
            <person name="Zhang L."/>
            <person name="Zhou Y."/>
            <person name="Wang L."/>
            <person name="Guo W."/>
            <person name="Bai Y."/>
            <person name="Ruan J."/>
            <person name="Shangguan X."/>
            <person name="Mao Y."/>
            <person name="Jiang J."/>
            <person name="Zhu Y."/>
            <person name="Lei J."/>
            <person name="Kang H."/>
            <person name="Chen S."/>
            <person name="He X."/>
            <person name="Wang R."/>
            <person name="Wang Y."/>
            <person name="Chen J."/>
            <person name="Wang L."/>
            <person name="Yu S."/>
            <person name="Wang B."/>
            <person name="Wei J."/>
            <person name="Song S."/>
            <person name="Lu X."/>
            <person name="Gao Z."/>
            <person name="Gu W."/>
            <person name="Deng X."/>
            <person name="Ma D."/>
            <person name="Wang S."/>
            <person name="Liang W."/>
            <person name="Fang L."/>
            <person name="Cai C."/>
            <person name="Zhu X."/>
            <person name="Zhou B."/>
            <person name="Zhang Y."/>
            <person name="Chen Z."/>
            <person name="Xu S."/>
            <person name="Zhu R."/>
            <person name="Wang S."/>
            <person name="Zhang T."/>
            <person name="Zhao G."/>
        </authorList>
    </citation>
    <scope>NUCLEOTIDE SEQUENCE [LARGE SCALE GENOMIC DNA]</scope>
    <source>
        <strain evidence="4">cv. Xinhai21</strain>
        <tissue evidence="3">Leaf</tissue>
    </source>
</reference>
<sequence>MADTTGRIPLWIIGTVTGIPVIGLIAGGWKNKKASRLYEFPRHPRSEQGASAVGVLACCEDTLLRCSSFVFVADWSARPEKDRGLLGDEKDEPGYRLTSRKKKIGHQLRPQSDVGSCIGETISCLDLYEKSAMYRGGRASGGRGSWSVRPAARRQGGGWSGAGVEANAGAANMRRR</sequence>
<accession>A0A2P5WZD8</accession>
<evidence type="ECO:0000313" key="4">
    <source>
        <dbReference type="Proteomes" id="UP000239757"/>
    </source>
</evidence>
<dbReference type="Gene3D" id="6.10.250.2070">
    <property type="match status" value="1"/>
</dbReference>
<dbReference type="EMBL" id="KZ666038">
    <property type="protein sequence ID" value="PPR96443.1"/>
    <property type="molecule type" value="Genomic_DNA"/>
</dbReference>
<keyword evidence="2" id="KW-1133">Transmembrane helix</keyword>
<feature type="transmembrane region" description="Helical" evidence="2">
    <location>
        <begin position="6"/>
        <end position="29"/>
    </location>
</feature>
<dbReference type="InterPro" id="IPR002682">
    <property type="entry name" value="PSII_PsbJ"/>
</dbReference>
<name>A0A2P5WZD8_GOSBA</name>
<dbReference type="Proteomes" id="UP000239757">
    <property type="component" value="Unassembled WGS sequence"/>
</dbReference>
<dbReference type="PANTHER" id="PTHR34812">
    <property type="entry name" value="PHOTOSYSTEM II REACTION CENTER PROTEIN J"/>
    <property type="match status" value="1"/>
</dbReference>
<dbReference type="GO" id="GO:0015979">
    <property type="term" value="P:photosynthesis"/>
    <property type="evidence" value="ECO:0007669"/>
    <property type="project" value="InterPro"/>
</dbReference>
<organism evidence="3 4">
    <name type="scientific">Gossypium barbadense</name>
    <name type="common">Sea Island cotton</name>
    <name type="synonym">Hibiscus barbadensis</name>
    <dbReference type="NCBI Taxonomy" id="3634"/>
    <lineage>
        <taxon>Eukaryota</taxon>
        <taxon>Viridiplantae</taxon>
        <taxon>Streptophyta</taxon>
        <taxon>Embryophyta</taxon>
        <taxon>Tracheophyta</taxon>
        <taxon>Spermatophyta</taxon>
        <taxon>Magnoliopsida</taxon>
        <taxon>eudicotyledons</taxon>
        <taxon>Gunneridae</taxon>
        <taxon>Pentapetalae</taxon>
        <taxon>rosids</taxon>
        <taxon>malvids</taxon>
        <taxon>Malvales</taxon>
        <taxon>Malvaceae</taxon>
        <taxon>Malvoideae</taxon>
        <taxon>Gossypium</taxon>
    </lineage>
</organism>
<evidence type="ECO:0000313" key="3">
    <source>
        <dbReference type="EMBL" id="PPR96443.1"/>
    </source>
</evidence>
<keyword evidence="2" id="KW-0472">Membrane</keyword>
<dbReference type="GO" id="GO:0009539">
    <property type="term" value="C:photosystem II reaction center"/>
    <property type="evidence" value="ECO:0007669"/>
    <property type="project" value="InterPro"/>
</dbReference>
<proteinExistence type="predicted"/>